<dbReference type="InterPro" id="IPR002347">
    <property type="entry name" value="SDR_fam"/>
</dbReference>
<dbReference type="AlphaFoldDB" id="A0A060N1H5"/>
<dbReference type="CDD" id="cd08939">
    <property type="entry name" value="KDSR-like_SDR_c"/>
    <property type="match status" value="1"/>
</dbReference>
<keyword evidence="10" id="KW-0472">Membrane</keyword>
<evidence type="ECO:0000256" key="7">
    <source>
        <dbReference type="ARBA" id="ARBA00023002"/>
    </source>
</evidence>
<dbReference type="VEuPathDB" id="AmoebaDB:EHI8A_080090"/>
<evidence type="ECO:0000256" key="9">
    <source>
        <dbReference type="ARBA" id="ARBA00026112"/>
    </source>
</evidence>
<dbReference type="EMBL" id="AK418719">
    <property type="protein sequence ID" value="BAN37468.1"/>
    <property type="molecule type" value="mRNA"/>
</dbReference>
<dbReference type="GO" id="GO:0030148">
    <property type="term" value="P:sphingolipid biosynthetic process"/>
    <property type="evidence" value="ECO:0007669"/>
    <property type="project" value="InterPro"/>
</dbReference>
<dbReference type="PANTHER" id="PTHR43550:SF3">
    <property type="entry name" value="3-KETODIHYDROSPHINGOSINE REDUCTASE"/>
    <property type="match status" value="1"/>
</dbReference>
<reference evidence="11" key="1">
    <citation type="submission" date="2012-06" db="EMBL/GenBank/DDBJ databases">
        <title>Short 5' UTR of Entamoeba genes.</title>
        <authorList>
            <person name="Hiranuka K."/>
            <person name="Kumagai M."/>
            <person name="Wakaguri H."/>
            <person name="Suzuki Y."/>
            <person name="Sugano S."/>
            <person name="Watanabe J."/>
            <person name="Makioka A."/>
        </authorList>
    </citation>
    <scope>NUCLEOTIDE SEQUENCE</scope>
    <source>
        <strain evidence="11">HM-1:IMSS</strain>
    </source>
</reference>
<keyword evidence="6" id="KW-0746">Sphingolipid metabolism</keyword>
<organism evidence="11">
    <name type="scientific">Entamoeba histolytica</name>
    <dbReference type="NCBI Taxonomy" id="5759"/>
    <lineage>
        <taxon>Eukaryota</taxon>
        <taxon>Amoebozoa</taxon>
        <taxon>Evosea</taxon>
        <taxon>Archamoebae</taxon>
        <taxon>Mastigamoebida</taxon>
        <taxon>Entamoebidae</taxon>
        <taxon>Entamoeba</taxon>
    </lineage>
</organism>
<dbReference type="InterPro" id="IPR045022">
    <property type="entry name" value="KDSR-like"/>
</dbReference>
<name>A0A060N1H5_ENTHI</name>
<proteinExistence type="evidence at transcript level"/>
<dbReference type="GO" id="GO:0019290">
    <property type="term" value="P:siderophore biosynthetic process"/>
    <property type="evidence" value="ECO:0007669"/>
    <property type="project" value="InterPro"/>
</dbReference>
<keyword evidence="7" id="KW-0560">Oxidoreductase</keyword>
<keyword evidence="8" id="KW-0443">Lipid metabolism</keyword>
<comment type="subcellular location">
    <subcellularLocation>
        <location evidence="1">Endoplasmic reticulum</location>
    </subcellularLocation>
</comment>
<evidence type="ECO:0000256" key="3">
    <source>
        <dbReference type="ARBA" id="ARBA00004991"/>
    </source>
</evidence>
<dbReference type="PANTHER" id="PTHR43550">
    <property type="entry name" value="3-KETODIHYDROSPHINGOSINE REDUCTASE"/>
    <property type="match status" value="1"/>
</dbReference>
<keyword evidence="10" id="KW-1133">Transmembrane helix</keyword>
<dbReference type="VEuPathDB" id="AmoebaDB:EHI5A_120730"/>
<feature type="transmembrane region" description="Helical" evidence="10">
    <location>
        <begin position="55"/>
        <end position="73"/>
    </location>
</feature>
<dbReference type="Gene3D" id="3.40.50.720">
    <property type="entry name" value="NAD(P)-binding Rossmann-like Domain"/>
    <property type="match status" value="1"/>
</dbReference>
<feature type="transmembrane region" description="Helical" evidence="10">
    <location>
        <begin position="15"/>
        <end position="43"/>
    </location>
</feature>
<dbReference type="VEuPathDB" id="AmoebaDB:EHI_200770"/>
<dbReference type="Pfam" id="PF00106">
    <property type="entry name" value="adh_short"/>
    <property type="match status" value="1"/>
</dbReference>
<evidence type="ECO:0000256" key="1">
    <source>
        <dbReference type="ARBA" id="ARBA00004240"/>
    </source>
</evidence>
<dbReference type="FunFam" id="3.40.50.720:FF:000931">
    <property type="entry name" value="Short chain dehydrogenase family protein"/>
    <property type="match status" value="1"/>
</dbReference>
<keyword evidence="5" id="KW-0521">NADP</keyword>
<evidence type="ECO:0000313" key="11">
    <source>
        <dbReference type="EMBL" id="BAN37468.1"/>
    </source>
</evidence>
<dbReference type="VEuPathDB" id="AmoebaDB:KM1_144200"/>
<accession>A0A060N1H5</accession>
<dbReference type="EC" id="1.1.1.102" evidence="9"/>
<evidence type="ECO:0000256" key="10">
    <source>
        <dbReference type="SAM" id="Phobius"/>
    </source>
</evidence>
<sequence length="337" mass="37865">MGFFDFPLIFISLPITLIIVIIIAYLIVFIIGGICYVYSFFLFKRKDWDYTGKHIFIFGGSAGVGQAIALRLAKKGVHLSIASRSENKLKETQEKCLIENSKTTCDYYICDMGNTEDVKKALEQAVKKYGIPSLLINSAGIAHPGFIEDMTYEQYEKDMNLNYFGCLRMMKEIKILLDSNPTIERIDIVCIGSCLGLIGSIGYTAYCPTKFAIKGLLDSLRFEFLGTNVHLHYYAPSNMDTPGFAIENEHKPKLVASMENNVQTVTADYAAHALLCNLDRYVITSEPDLDLLKNGPTFMSSHTIQDFLICPLSALGTTFYRMMIEKNILKNVGHKKD</sequence>
<dbReference type="PRINTS" id="PR01397">
    <property type="entry name" value="DHBDHDRGNASE"/>
</dbReference>
<keyword evidence="10" id="KW-0812">Transmembrane</keyword>
<comment type="pathway">
    <text evidence="3">Sphingolipid metabolism.</text>
</comment>
<evidence type="ECO:0000256" key="4">
    <source>
        <dbReference type="ARBA" id="ARBA00022824"/>
    </source>
</evidence>
<comment type="pathway">
    <text evidence="2">Lipid metabolism; sphingolipid metabolism.</text>
</comment>
<dbReference type="GO" id="GO:0047560">
    <property type="term" value="F:3-dehydrosphinganine reductase activity"/>
    <property type="evidence" value="ECO:0007669"/>
    <property type="project" value="UniProtKB-EC"/>
</dbReference>
<dbReference type="GO" id="GO:0006666">
    <property type="term" value="P:3-keto-sphinganine metabolic process"/>
    <property type="evidence" value="ECO:0007669"/>
    <property type="project" value="InterPro"/>
</dbReference>
<dbReference type="GO" id="GO:0005789">
    <property type="term" value="C:endoplasmic reticulum membrane"/>
    <property type="evidence" value="ECO:0007669"/>
    <property type="project" value="TreeGrafter"/>
</dbReference>
<evidence type="ECO:0000256" key="2">
    <source>
        <dbReference type="ARBA" id="ARBA00004760"/>
    </source>
</evidence>
<dbReference type="GO" id="GO:0008667">
    <property type="term" value="F:2,3-dihydro-2,3-dihydroxybenzoate dehydrogenase activity"/>
    <property type="evidence" value="ECO:0007669"/>
    <property type="project" value="InterPro"/>
</dbReference>
<dbReference type="InterPro" id="IPR003560">
    <property type="entry name" value="DHB_DH"/>
</dbReference>
<keyword evidence="4" id="KW-0256">Endoplasmic reticulum</keyword>
<evidence type="ECO:0000256" key="5">
    <source>
        <dbReference type="ARBA" id="ARBA00022857"/>
    </source>
</evidence>
<dbReference type="SUPFAM" id="SSF51735">
    <property type="entry name" value="NAD(P)-binding Rossmann-fold domains"/>
    <property type="match status" value="1"/>
</dbReference>
<evidence type="ECO:0000256" key="8">
    <source>
        <dbReference type="ARBA" id="ARBA00023098"/>
    </source>
</evidence>
<dbReference type="InterPro" id="IPR036291">
    <property type="entry name" value="NAD(P)-bd_dom_sf"/>
</dbReference>
<dbReference type="VEuPathDB" id="AmoebaDB:EHI7A_078810"/>
<protein>
    <recommendedName>
        <fullName evidence="9">3-dehydrosphinganine reductase</fullName>
        <ecNumber evidence="9">1.1.1.102</ecNumber>
    </recommendedName>
</protein>
<evidence type="ECO:0000256" key="6">
    <source>
        <dbReference type="ARBA" id="ARBA00022919"/>
    </source>
</evidence>